<dbReference type="Proteomes" id="UP000612855">
    <property type="component" value="Unassembled WGS sequence"/>
</dbReference>
<name>A0A916ZXH4_9RHOB</name>
<evidence type="ECO:0000259" key="5">
    <source>
        <dbReference type="PROSITE" id="PS50106"/>
    </source>
</evidence>
<keyword evidence="4" id="KW-0720">Serine protease</keyword>
<dbReference type="SUPFAM" id="SSF50156">
    <property type="entry name" value="PDZ domain-like"/>
    <property type="match status" value="2"/>
</dbReference>
<dbReference type="Gene3D" id="2.30.42.10">
    <property type="match status" value="1"/>
</dbReference>
<gene>
    <name evidence="6" type="ORF">GCM10011360_02320</name>
</gene>
<dbReference type="GO" id="GO:0042597">
    <property type="term" value="C:periplasmic space"/>
    <property type="evidence" value="ECO:0007669"/>
    <property type="project" value="TreeGrafter"/>
</dbReference>
<comment type="similarity">
    <text evidence="1">Belongs to the peptidase S1C family.</text>
</comment>
<dbReference type="PANTHER" id="PTHR22939">
    <property type="entry name" value="SERINE PROTEASE FAMILY S1C HTRA-RELATED"/>
    <property type="match status" value="1"/>
</dbReference>
<dbReference type="Gene3D" id="2.30.42.60">
    <property type="match status" value="1"/>
</dbReference>
<accession>A0A916ZXH4</accession>
<dbReference type="Pfam" id="PF13365">
    <property type="entry name" value="Trypsin_2"/>
    <property type="match status" value="1"/>
</dbReference>
<dbReference type="SUPFAM" id="SSF50494">
    <property type="entry name" value="Trypsin-like serine proteases"/>
    <property type="match status" value="1"/>
</dbReference>
<dbReference type="InterPro" id="IPR036034">
    <property type="entry name" value="PDZ_sf"/>
</dbReference>
<proteinExistence type="inferred from homology"/>
<evidence type="ECO:0000313" key="7">
    <source>
        <dbReference type="Proteomes" id="UP000612855"/>
    </source>
</evidence>
<keyword evidence="7" id="KW-1185">Reference proteome</keyword>
<reference evidence="7" key="1">
    <citation type="journal article" date="2019" name="Int. J. Syst. Evol. Microbiol.">
        <title>The Global Catalogue of Microorganisms (GCM) 10K type strain sequencing project: providing services to taxonomists for standard genome sequencing and annotation.</title>
        <authorList>
            <consortium name="The Broad Institute Genomics Platform"/>
            <consortium name="The Broad Institute Genome Sequencing Center for Infectious Disease"/>
            <person name="Wu L."/>
            <person name="Ma J."/>
        </authorList>
    </citation>
    <scope>NUCLEOTIDE SEQUENCE [LARGE SCALE GENOMIC DNA]</scope>
    <source>
        <strain evidence="7">CGMCC 1.12664</strain>
    </source>
</reference>
<dbReference type="PANTHER" id="PTHR22939:SF129">
    <property type="entry name" value="SERINE PROTEASE HTRA2, MITOCHONDRIAL"/>
    <property type="match status" value="1"/>
</dbReference>
<dbReference type="AlphaFoldDB" id="A0A916ZXH4"/>
<dbReference type="Gene3D" id="2.40.10.120">
    <property type="match status" value="1"/>
</dbReference>
<dbReference type="InterPro" id="IPR009003">
    <property type="entry name" value="Peptidase_S1_PA"/>
</dbReference>
<keyword evidence="3" id="KW-0378">Hydrolase</keyword>
<organism evidence="6 7">
    <name type="scientific">Primorskyibacter flagellatus</name>
    <dbReference type="NCBI Taxonomy" id="1387277"/>
    <lineage>
        <taxon>Bacteria</taxon>
        <taxon>Pseudomonadati</taxon>
        <taxon>Pseudomonadota</taxon>
        <taxon>Alphaproteobacteria</taxon>
        <taxon>Rhodobacterales</taxon>
        <taxon>Roseobacteraceae</taxon>
        <taxon>Primorskyibacter</taxon>
    </lineage>
</organism>
<feature type="domain" description="PDZ" evidence="5">
    <location>
        <begin position="282"/>
        <end position="320"/>
    </location>
</feature>
<dbReference type="InterPro" id="IPR001940">
    <property type="entry name" value="Peptidase_S1C"/>
</dbReference>
<dbReference type="Pfam" id="PF13180">
    <property type="entry name" value="PDZ_2"/>
    <property type="match status" value="1"/>
</dbReference>
<dbReference type="PRINTS" id="PR00834">
    <property type="entry name" value="PROTEASES2C"/>
</dbReference>
<evidence type="ECO:0000313" key="6">
    <source>
        <dbReference type="EMBL" id="GGE17073.1"/>
    </source>
</evidence>
<comment type="caution">
    <text evidence="6">The sequence shown here is derived from an EMBL/GenBank/DDBJ whole genome shotgun (WGS) entry which is preliminary data.</text>
</comment>
<evidence type="ECO:0000256" key="3">
    <source>
        <dbReference type="ARBA" id="ARBA00022801"/>
    </source>
</evidence>
<sequence>MKTLLSALVALALTLPLPVSGEGLIPRSRAQISLSFAPVVKQAAPAVVNIYARRVVETRSSPFADDPFFRDFFQNFGPARPKVQNSLGSGVVLSGDGIVVSNYHVVAQAEDIRVVLNDRREFSGKVLLADAEADLAVIQLDQAPGDMTHLEMRDSDSVEVGELVLAIGNPFGVGQTVSSGIVSGLARSGAAMGNGRGYFIQTDAPINPGNSGGALIDMNGDLIGVNTSILSRSGGSNGIGFAIPAKLVAQFVAQARAGETRFQRPWAGMSGQEVDAAMAETLGLPVPGGVIVAHLHPDSPFAAAGVAVGDVIRSVDGVAVNTPPEMIFRMSVAGLGAKARVGYFRDGRDREVTVRLIGAPEVPPRNPLTTGRDSPIPGLALETVNPAVATEKGLDPDTTGVLITDAGPLGPRIGLLAGDVVQQVNGQTVTDSAGLEQALATALRRLDIGLLRGGRQLSLRLRL</sequence>
<keyword evidence="2 6" id="KW-0645">Protease</keyword>
<evidence type="ECO:0000256" key="4">
    <source>
        <dbReference type="ARBA" id="ARBA00022825"/>
    </source>
</evidence>
<protein>
    <submittedName>
        <fullName evidence="6">Serine protease</fullName>
    </submittedName>
</protein>
<dbReference type="EMBL" id="BMFJ01000001">
    <property type="protein sequence ID" value="GGE17073.1"/>
    <property type="molecule type" value="Genomic_DNA"/>
</dbReference>
<dbReference type="PROSITE" id="PS50106">
    <property type="entry name" value="PDZ"/>
    <property type="match status" value="1"/>
</dbReference>
<dbReference type="SMART" id="SM00228">
    <property type="entry name" value="PDZ"/>
    <property type="match status" value="2"/>
</dbReference>
<evidence type="ECO:0000256" key="2">
    <source>
        <dbReference type="ARBA" id="ARBA00022670"/>
    </source>
</evidence>
<dbReference type="RefSeq" id="WP_188475801.1">
    <property type="nucleotide sequence ID" value="NZ_BMFJ01000001.1"/>
</dbReference>
<evidence type="ECO:0000256" key="1">
    <source>
        <dbReference type="ARBA" id="ARBA00010541"/>
    </source>
</evidence>
<dbReference type="InterPro" id="IPR001478">
    <property type="entry name" value="PDZ"/>
</dbReference>
<dbReference type="GO" id="GO:0006515">
    <property type="term" value="P:protein quality control for misfolded or incompletely synthesized proteins"/>
    <property type="evidence" value="ECO:0007669"/>
    <property type="project" value="TreeGrafter"/>
</dbReference>
<dbReference type="GO" id="GO:0004252">
    <property type="term" value="F:serine-type endopeptidase activity"/>
    <property type="evidence" value="ECO:0007669"/>
    <property type="project" value="InterPro"/>
</dbReference>